<evidence type="ECO:0000256" key="1">
    <source>
        <dbReference type="ARBA" id="ARBA00001933"/>
    </source>
</evidence>
<feature type="transmembrane region" description="Helical" evidence="6">
    <location>
        <begin position="261"/>
        <end position="281"/>
    </location>
</feature>
<dbReference type="InterPro" id="IPR015424">
    <property type="entry name" value="PyrdxlP-dep_Trfase"/>
</dbReference>
<dbReference type="Proteomes" id="UP000622638">
    <property type="component" value="Unassembled WGS sequence"/>
</dbReference>
<dbReference type="GO" id="GO:0030170">
    <property type="term" value="F:pyridoxal phosphate binding"/>
    <property type="evidence" value="ECO:0007669"/>
    <property type="project" value="InterPro"/>
</dbReference>
<feature type="transmembrane region" description="Helical" evidence="6">
    <location>
        <begin position="293"/>
        <end position="316"/>
    </location>
</feature>
<dbReference type="Proteomes" id="UP000430634">
    <property type="component" value="Unassembled WGS sequence"/>
</dbReference>
<evidence type="ECO:0000256" key="6">
    <source>
        <dbReference type="SAM" id="Phobius"/>
    </source>
</evidence>
<feature type="domain" description="Aminotransferase class I/classII large" evidence="7">
    <location>
        <begin position="31"/>
        <end position="372"/>
    </location>
</feature>
<dbReference type="Pfam" id="PF00155">
    <property type="entry name" value="Aminotran_1_2"/>
    <property type="match status" value="1"/>
</dbReference>
<evidence type="ECO:0000313" key="10">
    <source>
        <dbReference type="Proteomes" id="UP000430634"/>
    </source>
</evidence>
<evidence type="ECO:0000256" key="3">
    <source>
        <dbReference type="ARBA" id="ARBA00022576"/>
    </source>
</evidence>
<dbReference type="PANTHER" id="PTHR46383:SF1">
    <property type="entry name" value="ASPARTATE AMINOTRANSFERASE"/>
    <property type="match status" value="1"/>
</dbReference>
<dbReference type="GO" id="GO:0006520">
    <property type="term" value="P:amino acid metabolic process"/>
    <property type="evidence" value="ECO:0007669"/>
    <property type="project" value="InterPro"/>
</dbReference>
<dbReference type="OrthoDB" id="9803354at2"/>
<reference evidence="9 10" key="3">
    <citation type="submission" date="2019-11" db="EMBL/GenBank/DDBJ databases">
        <title>Type strains purchased from KCTC, JCM and DSMZ.</title>
        <authorList>
            <person name="Lu H."/>
        </authorList>
    </citation>
    <scope>NUCLEOTIDE SEQUENCE [LARGE SCALE GENOMIC DNA]</scope>
    <source>
        <strain evidence="9 10">KCTC 52429</strain>
    </source>
</reference>
<dbReference type="GO" id="GO:0008483">
    <property type="term" value="F:transaminase activity"/>
    <property type="evidence" value="ECO:0007669"/>
    <property type="project" value="UniProtKB-KW"/>
</dbReference>
<gene>
    <name evidence="8" type="ORF">GCM10011572_39080</name>
    <name evidence="9" type="ORF">GM672_20305</name>
</gene>
<name>A0A6I3T2U0_9BURK</name>
<evidence type="ECO:0000256" key="5">
    <source>
        <dbReference type="ARBA" id="ARBA00022898"/>
    </source>
</evidence>
<keyword evidence="6" id="KW-0472">Membrane</keyword>
<keyword evidence="5" id="KW-0663">Pyridoxal phosphate</keyword>
<accession>A0A6I3T2U0</accession>
<evidence type="ECO:0000313" key="8">
    <source>
        <dbReference type="EMBL" id="GGC13850.1"/>
    </source>
</evidence>
<comment type="similarity">
    <text evidence="2">Belongs to the class-I pyridoxal-phosphate-dependent aminotransferase family.</text>
</comment>
<dbReference type="AlphaFoldDB" id="A0A6I3T2U0"/>
<dbReference type="SUPFAM" id="SSF53383">
    <property type="entry name" value="PLP-dependent transferases"/>
    <property type="match status" value="1"/>
</dbReference>
<keyword evidence="6" id="KW-0812">Transmembrane</keyword>
<keyword evidence="11" id="KW-1185">Reference proteome</keyword>
<protein>
    <submittedName>
        <fullName evidence="8 9">Aminotransferase</fullName>
    </submittedName>
</protein>
<evidence type="ECO:0000256" key="4">
    <source>
        <dbReference type="ARBA" id="ARBA00022679"/>
    </source>
</evidence>
<evidence type="ECO:0000259" key="7">
    <source>
        <dbReference type="Pfam" id="PF00155"/>
    </source>
</evidence>
<dbReference type="Gene3D" id="3.40.640.10">
    <property type="entry name" value="Type I PLP-dependent aspartate aminotransferase-like (Major domain)"/>
    <property type="match status" value="1"/>
</dbReference>
<reference evidence="8" key="1">
    <citation type="journal article" date="2014" name="Int. J. Syst. Evol. Microbiol.">
        <title>Complete genome of a new Firmicutes species belonging to the dominant human colonic microbiota ('Ruminococcus bicirculans') reveals two chromosomes and a selective capacity to utilize plant glucans.</title>
        <authorList>
            <consortium name="NISC Comparative Sequencing Program"/>
            <person name="Wegmann U."/>
            <person name="Louis P."/>
            <person name="Goesmann A."/>
            <person name="Henrissat B."/>
            <person name="Duncan S.H."/>
            <person name="Flint H.J."/>
        </authorList>
    </citation>
    <scope>NUCLEOTIDE SEQUENCE</scope>
    <source>
        <strain evidence="8">CGMCC 1.15931</strain>
    </source>
</reference>
<evidence type="ECO:0000313" key="11">
    <source>
        <dbReference type="Proteomes" id="UP000622638"/>
    </source>
</evidence>
<reference evidence="11" key="2">
    <citation type="journal article" date="2019" name="Int. J. Syst. Evol. Microbiol.">
        <title>The Global Catalogue of Microorganisms (GCM) 10K type strain sequencing project: providing services to taxonomists for standard genome sequencing and annotation.</title>
        <authorList>
            <consortium name="The Broad Institute Genomics Platform"/>
            <consortium name="The Broad Institute Genome Sequencing Center for Infectious Disease"/>
            <person name="Wu L."/>
            <person name="Ma J."/>
        </authorList>
    </citation>
    <scope>NUCLEOTIDE SEQUENCE [LARGE SCALE GENOMIC DNA]</scope>
    <source>
        <strain evidence="11">CGMCC 1.15931</strain>
    </source>
</reference>
<evidence type="ECO:0000313" key="9">
    <source>
        <dbReference type="EMBL" id="MTV55076.1"/>
    </source>
</evidence>
<sequence>MQVSNRIAIAWPLATTAMHERVDALRQGGEDVIDLSIAISHFPAPLPVRQAVAAALREPRLPYTAVGGAPELRAALAAKLRGENGIAATPAHVIATNGAKQAVYEALYVMTDPGERVIVLRPHWPAYAATARLLGLETVLVDQPDVIDAAFLATLPAARVLVVNNPHNPTGKVLTAGELAAVRDWLRATGTACLVDESYEKLVFDAVHLSLAACPDWEALGIVTVFSASQSHAMMGWRAGFAVAPQAWVSAMSTLQGPITAAVPALTQVAAAAAFGIGAVSELLADYRVRRDMVVALFAPVAWAAVAAPAAGPYLWCDIRALTFDTQGFAELLLQRYRVALMPGEALGCPGFIRIGFIADDEATLRRGVGAIITLGDSMARAAGGHACSA</sequence>
<keyword evidence="4 9" id="KW-0808">Transferase</keyword>
<dbReference type="InterPro" id="IPR004839">
    <property type="entry name" value="Aminotransferase_I/II_large"/>
</dbReference>
<dbReference type="EMBL" id="WNKZ01000070">
    <property type="protein sequence ID" value="MTV55076.1"/>
    <property type="molecule type" value="Genomic_DNA"/>
</dbReference>
<keyword evidence="6" id="KW-1133">Transmembrane helix</keyword>
<comment type="cofactor">
    <cofactor evidence="1">
        <name>pyridoxal 5'-phosphate</name>
        <dbReference type="ChEBI" id="CHEBI:597326"/>
    </cofactor>
</comment>
<proteinExistence type="inferred from homology"/>
<comment type="caution">
    <text evidence="9">The sequence shown here is derived from an EMBL/GenBank/DDBJ whole genome shotgun (WGS) entry which is preliminary data.</text>
</comment>
<dbReference type="PANTHER" id="PTHR46383">
    <property type="entry name" value="ASPARTATE AMINOTRANSFERASE"/>
    <property type="match status" value="1"/>
</dbReference>
<dbReference type="EMBL" id="BMKG01000018">
    <property type="protein sequence ID" value="GGC13850.1"/>
    <property type="molecule type" value="Genomic_DNA"/>
</dbReference>
<dbReference type="InterPro" id="IPR050596">
    <property type="entry name" value="AspAT/PAT-like"/>
</dbReference>
<dbReference type="CDD" id="cd00609">
    <property type="entry name" value="AAT_like"/>
    <property type="match status" value="1"/>
</dbReference>
<organism evidence="9 10">
    <name type="scientific">Pseudoduganella buxea</name>
    <dbReference type="NCBI Taxonomy" id="1949069"/>
    <lineage>
        <taxon>Bacteria</taxon>
        <taxon>Pseudomonadati</taxon>
        <taxon>Pseudomonadota</taxon>
        <taxon>Betaproteobacteria</taxon>
        <taxon>Burkholderiales</taxon>
        <taxon>Oxalobacteraceae</taxon>
        <taxon>Telluria group</taxon>
        <taxon>Pseudoduganella</taxon>
    </lineage>
</organism>
<dbReference type="RefSeq" id="WP_155472355.1">
    <property type="nucleotide sequence ID" value="NZ_BMKG01000018.1"/>
</dbReference>
<evidence type="ECO:0000256" key="2">
    <source>
        <dbReference type="ARBA" id="ARBA00007441"/>
    </source>
</evidence>
<keyword evidence="3 9" id="KW-0032">Aminotransferase</keyword>
<reference evidence="8" key="4">
    <citation type="submission" date="2024-05" db="EMBL/GenBank/DDBJ databases">
        <authorList>
            <person name="Sun Q."/>
            <person name="Zhou Y."/>
        </authorList>
    </citation>
    <scope>NUCLEOTIDE SEQUENCE</scope>
    <source>
        <strain evidence="8">CGMCC 1.15931</strain>
    </source>
</reference>
<dbReference type="InterPro" id="IPR015421">
    <property type="entry name" value="PyrdxlP-dep_Trfase_major"/>
</dbReference>